<dbReference type="PRINTS" id="PR00080">
    <property type="entry name" value="SDRFAMILY"/>
</dbReference>
<dbReference type="PANTHER" id="PTHR24320">
    <property type="entry name" value="RETINOL DEHYDROGENASE"/>
    <property type="match status" value="1"/>
</dbReference>
<dbReference type="SUPFAM" id="SSF51735">
    <property type="entry name" value="NAD(P)-binding Rossmann-fold domains"/>
    <property type="match status" value="1"/>
</dbReference>
<dbReference type="PANTHER" id="PTHR24320:SF282">
    <property type="entry name" value="WW DOMAIN-CONTAINING OXIDOREDUCTASE"/>
    <property type="match status" value="1"/>
</dbReference>
<evidence type="ECO:0000256" key="1">
    <source>
        <dbReference type="ARBA" id="ARBA00006484"/>
    </source>
</evidence>
<reference evidence="5" key="1">
    <citation type="journal article" date="2020" name="Stud. Mycol.">
        <title>101 Dothideomycetes genomes: a test case for predicting lifestyles and emergence of pathogens.</title>
        <authorList>
            <person name="Haridas S."/>
            <person name="Albert R."/>
            <person name="Binder M."/>
            <person name="Bloem J."/>
            <person name="Labutti K."/>
            <person name="Salamov A."/>
            <person name="Andreopoulos B."/>
            <person name="Baker S."/>
            <person name="Barry K."/>
            <person name="Bills G."/>
            <person name="Bluhm B."/>
            <person name="Cannon C."/>
            <person name="Castanera R."/>
            <person name="Culley D."/>
            <person name="Daum C."/>
            <person name="Ezra D."/>
            <person name="Gonzalez J."/>
            <person name="Henrissat B."/>
            <person name="Kuo A."/>
            <person name="Liang C."/>
            <person name="Lipzen A."/>
            <person name="Lutzoni F."/>
            <person name="Magnuson J."/>
            <person name="Mondo S."/>
            <person name="Nolan M."/>
            <person name="Ohm R."/>
            <person name="Pangilinan J."/>
            <person name="Park H.-J."/>
            <person name="Ramirez L."/>
            <person name="Alfaro M."/>
            <person name="Sun H."/>
            <person name="Tritt A."/>
            <person name="Yoshinaga Y."/>
            <person name="Zwiers L.-H."/>
            <person name="Turgeon B."/>
            <person name="Goodwin S."/>
            <person name="Spatafora J."/>
            <person name="Crous P."/>
            <person name="Grigoriev I."/>
        </authorList>
    </citation>
    <scope>NUCLEOTIDE SEQUENCE</scope>
    <source>
        <strain evidence="5">CBS 130266</strain>
    </source>
</reference>
<comment type="similarity">
    <text evidence="1 4">Belongs to the short-chain dehydrogenases/reductases (SDR) family.</text>
</comment>
<dbReference type="OrthoDB" id="191139at2759"/>
<evidence type="ECO:0000256" key="4">
    <source>
        <dbReference type="RuleBase" id="RU000363"/>
    </source>
</evidence>
<dbReference type="Proteomes" id="UP000800235">
    <property type="component" value="Unassembled WGS sequence"/>
</dbReference>
<dbReference type="Pfam" id="PF00106">
    <property type="entry name" value="adh_short"/>
    <property type="match status" value="1"/>
</dbReference>
<protein>
    <submittedName>
        <fullName evidence="5">NAD(P)-binding protein</fullName>
    </submittedName>
</protein>
<name>A0A9P4TSB4_9PEZI</name>
<dbReference type="InterPro" id="IPR002347">
    <property type="entry name" value="SDR_fam"/>
</dbReference>
<keyword evidence="3" id="KW-0560">Oxidoreductase</keyword>
<evidence type="ECO:0000313" key="6">
    <source>
        <dbReference type="Proteomes" id="UP000800235"/>
    </source>
</evidence>
<dbReference type="AlphaFoldDB" id="A0A9P4TSB4"/>
<dbReference type="PRINTS" id="PR00081">
    <property type="entry name" value="GDHRDH"/>
</dbReference>
<dbReference type="Gene3D" id="3.40.50.720">
    <property type="entry name" value="NAD(P)-binding Rossmann-like Domain"/>
    <property type="match status" value="1"/>
</dbReference>
<proteinExistence type="inferred from homology"/>
<comment type="caution">
    <text evidence="5">The sequence shown here is derived from an EMBL/GenBank/DDBJ whole genome shotgun (WGS) entry which is preliminary data.</text>
</comment>
<evidence type="ECO:0000256" key="3">
    <source>
        <dbReference type="ARBA" id="ARBA00023002"/>
    </source>
</evidence>
<dbReference type="InterPro" id="IPR036291">
    <property type="entry name" value="NAD(P)-bd_dom_sf"/>
</dbReference>
<organism evidence="5 6">
    <name type="scientific">Tothia fuscella</name>
    <dbReference type="NCBI Taxonomy" id="1048955"/>
    <lineage>
        <taxon>Eukaryota</taxon>
        <taxon>Fungi</taxon>
        <taxon>Dikarya</taxon>
        <taxon>Ascomycota</taxon>
        <taxon>Pezizomycotina</taxon>
        <taxon>Dothideomycetes</taxon>
        <taxon>Pleosporomycetidae</taxon>
        <taxon>Venturiales</taxon>
        <taxon>Cylindrosympodiaceae</taxon>
        <taxon>Tothia</taxon>
    </lineage>
</organism>
<gene>
    <name evidence="5" type="ORF">EJ08DRAFT_691006</name>
</gene>
<accession>A0A9P4TSB4</accession>
<dbReference type="EMBL" id="MU007204">
    <property type="protein sequence ID" value="KAF2415488.1"/>
    <property type="molecule type" value="Genomic_DNA"/>
</dbReference>
<evidence type="ECO:0000256" key="2">
    <source>
        <dbReference type="ARBA" id="ARBA00022857"/>
    </source>
</evidence>
<evidence type="ECO:0000313" key="5">
    <source>
        <dbReference type="EMBL" id="KAF2415488.1"/>
    </source>
</evidence>
<keyword evidence="2" id="KW-0521">NADP</keyword>
<sequence length="305" mass="33252">MGKSFKSSTASISSKVIVVTGANAGIGKSTALELAKHSPKKLYLTARTREKYDAAVRDIKSATPNANIEFLELDLGSFSSVKRAADQFLAENDRLDILINNAGIMGHPAATTQDGYEIHFGTNHLGPALLTRLLLPVLEKTAAEPDSDVRIVNVSSLAHTLAPRQGILLDDLKSDNKSNHSFVLYGQSKLANILHVRALSEHFPAIRSVSVHPGRVSSSLLNDYFRKGGPTAFFQRSYDRLVGILTPEQGALNSLWAATGKKEDVKPGVNYIPIGVLDKSVRDTKDLATKLWDWQEAEFRSLGYV</sequence>
<keyword evidence="6" id="KW-1185">Reference proteome</keyword>
<dbReference type="GO" id="GO:0016491">
    <property type="term" value="F:oxidoreductase activity"/>
    <property type="evidence" value="ECO:0007669"/>
    <property type="project" value="UniProtKB-KW"/>
</dbReference>